<evidence type="ECO:0000313" key="2">
    <source>
        <dbReference type="EMBL" id="GER25757.1"/>
    </source>
</evidence>
<evidence type="ECO:0000256" key="1">
    <source>
        <dbReference type="SAM" id="MobiDB-lite"/>
    </source>
</evidence>
<feature type="compositionally biased region" description="Polar residues" evidence="1">
    <location>
        <begin position="18"/>
        <end position="27"/>
    </location>
</feature>
<reference evidence="3" key="1">
    <citation type="journal article" date="2019" name="Curr. Biol.">
        <title>Genome Sequence of Striga asiatica Provides Insight into the Evolution of Plant Parasitism.</title>
        <authorList>
            <person name="Yoshida S."/>
            <person name="Kim S."/>
            <person name="Wafula E.K."/>
            <person name="Tanskanen J."/>
            <person name="Kim Y.M."/>
            <person name="Honaas L."/>
            <person name="Yang Z."/>
            <person name="Spallek T."/>
            <person name="Conn C.E."/>
            <person name="Ichihashi Y."/>
            <person name="Cheong K."/>
            <person name="Cui S."/>
            <person name="Der J.P."/>
            <person name="Gundlach H."/>
            <person name="Jiao Y."/>
            <person name="Hori C."/>
            <person name="Ishida J.K."/>
            <person name="Kasahara H."/>
            <person name="Kiba T."/>
            <person name="Kim M.S."/>
            <person name="Koo N."/>
            <person name="Laohavisit A."/>
            <person name="Lee Y.H."/>
            <person name="Lumba S."/>
            <person name="McCourt P."/>
            <person name="Mortimer J.C."/>
            <person name="Mutuku J.M."/>
            <person name="Nomura T."/>
            <person name="Sasaki-Sekimoto Y."/>
            <person name="Seto Y."/>
            <person name="Wang Y."/>
            <person name="Wakatake T."/>
            <person name="Sakakibara H."/>
            <person name="Demura T."/>
            <person name="Yamaguchi S."/>
            <person name="Yoneyama K."/>
            <person name="Manabe R.I."/>
            <person name="Nelson D.C."/>
            <person name="Schulman A.H."/>
            <person name="Timko M.P."/>
            <person name="dePamphilis C.W."/>
            <person name="Choi D."/>
            <person name="Shirasu K."/>
        </authorList>
    </citation>
    <scope>NUCLEOTIDE SEQUENCE [LARGE SCALE GENOMIC DNA]</scope>
    <source>
        <strain evidence="3">cv. UVA1</strain>
    </source>
</reference>
<organism evidence="2 3">
    <name type="scientific">Striga asiatica</name>
    <name type="common">Asiatic witchweed</name>
    <name type="synonym">Buchnera asiatica</name>
    <dbReference type="NCBI Taxonomy" id="4170"/>
    <lineage>
        <taxon>Eukaryota</taxon>
        <taxon>Viridiplantae</taxon>
        <taxon>Streptophyta</taxon>
        <taxon>Embryophyta</taxon>
        <taxon>Tracheophyta</taxon>
        <taxon>Spermatophyta</taxon>
        <taxon>Magnoliopsida</taxon>
        <taxon>eudicotyledons</taxon>
        <taxon>Gunneridae</taxon>
        <taxon>Pentapetalae</taxon>
        <taxon>asterids</taxon>
        <taxon>lamiids</taxon>
        <taxon>Lamiales</taxon>
        <taxon>Orobanchaceae</taxon>
        <taxon>Buchnereae</taxon>
        <taxon>Striga</taxon>
    </lineage>
</organism>
<feature type="region of interest" description="Disordered" evidence="1">
    <location>
        <begin position="1"/>
        <end position="42"/>
    </location>
</feature>
<accession>A0A5A7NZF6</accession>
<dbReference type="Proteomes" id="UP000325081">
    <property type="component" value="Unassembled WGS sequence"/>
</dbReference>
<proteinExistence type="predicted"/>
<dbReference type="AlphaFoldDB" id="A0A5A7NZF6"/>
<evidence type="ECO:0000313" key="3">
    <source>
        <dbReference type="Proteomes" id="UP000325081"/>
    </source>
</evidence>
<comment type="caution">
    <text evidence="2">The sequence shown here is derived from an EMBL/GenBank/DDBJ whole genome shotgun (WGS) entry which is preliminary data.</text>
</comment>
<sequence>MDSSQTAAGGEGNGTTTLQSTDQSPMDSSASSAAAAASPIDAPKQNLTQVTNSFYKTPGILHQLYLTVASQFPNASEKCSIQVPMENSYSHCLVSLPKHLLEELELMPDEVETYREIRAASTTVSCSYVLLSSFTRWIVLT</sequence>
<dbReference type="OrthoDB" id="337270at2759"/>
<dbReference type="EMBL" id="BKCP01000447">
    <property type="protein sequence ID" value="GER25757.1"/>
    <property type="molecule type" value="Genomic_DNA"/>
</dbReference>
<gene>
    <name evidence="2" type="ORF">STAS_01364</name>
</gene>
<keyword evidence="3" id="KW-1185">Reference proteome</keyword>
<protein>
    <submittedName>
        <fullName evidence="2">Mediator complex</fullName>
    </submittedName>
</protein>
<feature type="compositionally biased region" description="Low complexity" evidence="1">
    <location>
        <begin position="28"/>
        <end position="38"/>
    </location>
</feature>
<name>A0A5A7NZF6_STRAF</name>